<evidence type="ECO:0000313" key="2">
    <source>
        <dbReference type="EMBL" id="PPK94931.1"/>
    </source>
</evidence>
<proteinExistence type="predicted"/>
<dbReference type="EMBL" id="PTJE01000003">
    <property type="protein sequence ID" value="PPK94931.1"/>
    <property type="molecule type" value="Genomic_DNA"/>
</dbReference>
<evidence type="ECO:0000313" key="3">
    <source>
        <dbReference type="Proteomes" id="UP000239002"/>
    </source>
</evidence>
<protein>
    <submittedName>
        <fullName evidence="2">Uncharacterized protein</fullName>
    </submittedName>
</protein>
<dbReference type="Proteomes" id="UP000239002">
    <property type="component" value="Unassembled WGS sequence"/>
</dbReference>
<feature type="signal peptide" evidence="1">
    <location>
        <begin position="1"/>
        <end position="24"/>
    </location>
</feature>
<dbReference type="PROSITE" id="PS51257">
    <property type="entry name" value="PROKAR_LIPOPROTEIN"/>
    <property type="match status" value="1"/>
</dbReference>
<keyword evidence="1" id="KW-0732">Signal</keyword>
<dbReference type="RefSeq" id="WP_104515379.1">
    <property type="nucleotide sequence ID" value="NZ_MQVW01000024.1"/>
</dbReference>
<reference evidence="2 3" key="1">
    <citation type="submission" date="2018-02" db="EMBL/GenBank/DDBJ databases">
        <title>Genomic Encyclopedia of Archaeal and Bacterial Type Strains, Phase II (KMG-II): from individual species to whole genera.</title>
        <authorList>
            <person name="Goeker M."/>
        </authorList>
    </citation>
    <scope>NUCLEOTIDE SEQUENCE [LARGE SCALE GENOMIC DNA]</scope>
    <source>
        <strain evidence="2 3">DSM 16809</strain>
    </source>
</reference>
<dbReference type="AlphaFoldDB" id="A0A2S6IL78"/>
<keyword evidence="3" id="KW-1185">Reference proteome</keyword>
<feature type="chain" id="PRO_5015628975" evidence="1">
    <location>
        <begin position="25"/>
        <end position="268"/>
    </location>
</feature>
<evidence type="ECO:0000256" key="1">
    <source>
        <dbReference type="SAM" id="SignalP"/>
    </source>
</evidence>
<dbReference type="OrthoDB" id="7403447at2"/>
<accession>A0A2S6IL78</accession>
<sequence>MQKSFKFLPLLLLILLISSCNDHTSTDRKETIEKPKNEVLVLGTIHGGHLTDSVYNTDYLERLIKEIQPDYILTEIPPSSFKEAMDGFKKNDSISESRVSRFPEYTDVVFPLSKEMDFEIIPTAGWSLSMARERSKKLRAISQDTSRTEDWAAYRNANRLSDSIYKATGKVNDPYFIHTNAYDSIQDIGLQTYNKLFNEELGLGGWENINIAHYWNIEKALEKHRYEGKRILITYGAGHKGWFLRELRKRDDIHLLELEPFLNAIEEE</sequence>
<gene>
    <name evidence="2" type="ORF">LY01_01684</name>
</gene>
<comment type="caution">
    <text evidence="2">The sequence shown here is derived from an EMBL/GenBank/DDBJ whole genome shotgun (WGS) entry which is preliminary data.</text>
</comment>
<organism evidence="2 3">
    <name type="scientific">Nonlabens xylanidelens</name>
    <dbReference type="NCBI Taxonomy" id="191564"/>
    <lineage>
        <taxon>Bacteria</taxon>
        <taxon>Pseudomonadati</taxon>
        <taxon>Bacteroidota</taxon>
        <taxon>Flavobacteriia</taxon>
        <taxon>Flavobacteriales</taxon>
        <taxon>Flavobacteriaceae</taxon>
        <taxon>Nonlabens</taxon>
    </lineage>
</organism>
<name>A0A2S6IL78_9FLAO</name>